<dbReference type="InterPro" id="IPR019847">
    <property type="entry name" value="Gliding_motility_assoc_GldN"/>
</dbReference>
<evidence type="ECO:0000313" key="2">
    <source>
        <dbReference type="EMBL" id="SHI68400.1"/>
    </source>
</evidence>
<keyword evidence="1" id="KW-0732">Signal</keyword>
<evidence type="ECO:0000313" key="3">
    <source>
        <dbReference type="Proteomes" id="UP000184335"/>
    </source>
</evidence>
<dbReference type="STRING" id="1118202.SAMN05443429_103123"/>
<feature type="chain" id="PRO_5013064946" evidence="1">
    <location>
        <begin position="19"/>
        <end position="310"/>
    </location>
</feature>
<name>A0A1M6D5B1_9FLAO</name>
<dbReference type="OrthoDB" id="1141916at2"/>
<keyword evidence="3" id="KW-1185">Reference proteome</keyword>
<gene>
    <name evidence="2" type="ORF">SAMN05443429_103123</name>
</gene>
<dbReference type="RefSeq" id="WP_073178836.1">
    <property type="nucleotide sequence ID" value="NZ_FQYI01000003.1"/>
</dbReference>
<dbReference type="EMBL" id="FQYI01000003">
    <property type="protein sequence ID" value="SHI68400.1"/>
    <property type="molecule type" value="Genomic_DNA"/>
</dbReference>
<dbReference type="NCBIfam" id="TIGR03523">
    <property type="entry name" value="GldN"/>
    <property type="match status" value="1"/>
</dbReference>
<organism evidence="2 3">
    <name type="scientific">Cruoricaptor ignavus</name>
    <dbReference type="NCBI Taxonomy" id="1118202"/>
    <lineage>
        <taxon>Bacteria</taxon>
        <taxon>Pseudomonadati</taxon>
        <taxon>Bacteroidota</taxon>
        <taxon>Flavobacteriia</taxon>
        <taxon>Flavobacteriales</taxon>
        <taxon>Weeksellaceae</taxon>
        <taxon>Cruoricaptor</taxon>
    </lineage>
</organism>
<dbReference type="Proteomes" id="UP000184335">
    <property type="component" value="Unassembled WGS sequence"/>
</dbReference>
<reference evidence="2 3" key="1">
    <citation type="submission" date="2016-11" db="EMBL/GenBank/DDBJ databases">
        <authorList>
            <person name="Jaros S."/>
            <person name="Januszkiewicz K."/>
            <person name="Wedrychowicz H."/>
        </authorList>
    </citation>
    <scope>NUCLEOTIDE SEQUENCE [LARGE SCALE GENOMIC DNA]</scope>
    <source>
        <strain evidence="2 3">DSM 25479</strain>
    </source>
</reference>
<protein>
    <submittedName>
        <fullName evidence="2">Gliding motility associated protien GldN</fullName>
    </submittedName>
</protein>
<sequence>MKKVFLTLSFLSSLYSFAQNILNAKSPAEFREMREQNMAMKGDSAVSVKNQPLSYGFIEDKDVLKSMVVWEIIDMNDRINQPLYHNSDGIVGGSKSLYQLLLDGINNGEIKEVYDDEMFTTKLTPDQISARTHSERISDWLVDKINSGEKISDEDRQAGTDRYETKTENVKLIKIKGMWYIDRRDSQMKYRLLGIAAMGQDPATMGQFGPDGQPIADRDELIDLFWVWYPDAREILANNVVFNGDNISSDITYDDILNARRFSSIIYKSSNGPGDGVIANYIPRNADEQLEEHDRIKNKILEMENEMWNY</sequence>
<dbReference type="Pfam" id="PF19841">
    <property type="entry name" value="GldN"/>
    <property type="match status" value="1"/>
</dbReference>
<dbReference type="AlphaFoldDB" id="A0A1M6D5B1"/>
<accession>A0A1M6D5B1</accession>
<evidence type="ECO:0000256" key="1">
    <source>
        <dbReference type="SAM" id="SignalP"/>
    </source>
</evidence>
<proteinExistence type="predicted"/>
<feature type="signal peptide" evidence="1">
    <location>
        <begin position="1"/>
        <end position="18"/>
    </location>
</feature>